<feature type="transmembrane region" description="Helical" evidence="8">
    <location>
        <begin position="69"/>
        <end position="87"/>
    </location>
</feature>
<evidence type="ECO:0000256" key="6">
    <source>
        <dbReference type="RuleBase" id="RU003943"/>
    </source>
</evidence>
<evidence type="ECO:0000256" key="5">
    <source>
        <dbReference type="ARBA" id="ARBA00023136"/>
    </source>
</evidence>
<protein>
    <submittedName>
        <fullName evidence="9">Metal ABC transporter permease</fullName>
    </submittedName>
</protein>
<sequence>MDLIDALFGPFALPFMARPLLVMLLLAVAVGVVSVFVTLRSLQFMGDGLVHAVFPGIVVGFAIGGRDGLVPGGLVAAAIGTVALTLLARRALGSDSAIAIVLTLMFGIGIIIVSRQSGYVGQLQELLFGRLLTVTDADVALTAIIAGVALAAVAVVARTQLFRAHDERAALAAGHRVLASDLVLAVAIALLTVAATAAVGNLLALGLLVVPGALARLVTDRVLWMLPLAILSAAVAGWAGLLLGFRASVDLGLPLAGGAAVIAVLVLLYLVVLAGAGVAARRGRGRASAPAAPGAPTASAPAAPTAPAEARA</sequence>
<keyword evidence="3 6" id="KW-0812">Transmembrane</keyword>
<dbReference type="PANTHER" id="PTHR30477:SF13">
    <property type="entry name" value="IRON TRANSPORT SYSTEM MEMBRANE PROTEIN HI_0360-RELATED"/>
    <property type="match status" value="1"/>
</dbReference>
<dbReference type="InterPro" id="IPR037294">
    <property type="entry name" value="ABC_BtuC-like"/>
</dbReference>
<evidence type="ECO:0000256" key="7">
    <source>
        <dbReference type="SAM" id="MobiDB-lite"/>
    </source>
</evidence>
<feature type="transmembrane region" description="Helical" evidence="8">
    <location>
        <begin position="139"/>
        <end position="157"/>
    </location>
</feature>
<reference evidence="9" key="1">
    <citation type="submission" date="2022-11" db="EMBL/GenBank/DDBJ databases">
        <title>Description of Microcella daejonensis nov. sp, isolated from riverside soil.</title>
        <authorList>
            <person name="Molina K.M."/>
            <person name="Kim S.B."/>
        </authorList>
    </citation>
    <scope>NUCLEOTIDE SEQUENCE</scope>
    <source>
        <strain evidence="9">MMS21-STM12</strain>
    </source>
</reference>
<evidence type="ECO:0000313" key="9">
    <source>
        <dbReference type="EMBL" id="WAB82285.1"/>
    </source>
</evidence>
<gene>
    <name evidence="9" type="ORF">OVN18_04565</name>
</gene>
<name>A0A9E8MMC0_9MICO</name>
<comment type="similarity">
    <text evidence="2 6">Belongs to the ABC-3 integral membrane protein family.</text>
</comment>
<dbReference type="EMBL" id="CP113089">
    <property type="protein sequence ID" value="WAB82285.1"/>
    <property type="molecule type" value="Genomic_DNA"/>
</dbReference>
<dbReference type="KEGG" id="mdb:OVN18_04565"/>
<evidence type="ECO:0000256" key="2">
    <source>
        <dbReference type="ARBA" id="ARBA00008034"/>
    </source>
</evidence>
<organism evidence="9 10">
    <name type="scientific">Microcella daejeonensis</name>
    <dbReference type="NCBI Taxonomy" id="2994971"/>
    <lineage>
        <taxon>Bacteria</taxon>
        <taxon>Bacillati</taxon>
        <taxon>Actinomycetota</taxon>
        <taxon>Actinomycetes</taxon>
        <taxon>Micrococcales</taxon>
        <taxon>Microbacteriaceae</taxon>
        <taxon>Microcella</taxon>
    </lineage>
</organism>
<dbReference type="RefSeq" id="WP_267782266.1">
    <property type="nucleotide sequence ID" value="NZ_CP113089.1"/>
</dbReference>
<proteinExistence type="inferred from homology"/>
<keyword evidence="10" id="KW-1185">Reference proteome</keyword>
<dbReference type="PANTHER" id="PTHR30477">
    <property type="entry name" value="ABC-TRANSPORTER METAL-BINDING PROTEIN"/>
    <property type="match status" value="1"/>
</dbReference>
<dbReference type="AlphaFoldDB" id="A0A9E8MMC0"/>
<dbReference type="Pfam" id="PF00950">
    <property type="entry name" value="ABC-3"/>
    <property type="match status" value="1"/>
</dbReference>
<feature type="region of interest" description="Disordered" evidence="7">
    <location>
        <begin position="288"/>
        <end position="312"/>
    </location>
</feature>
<dbReference type="GO" id="GO:0010043">
    <property type="term" value="P:response to zinc ion"/>
    <property type="evidence" value="ECO:0007669"/>
    <property type="project" value="TreeGrafter"/>
</dbReference>
<evidence type="ECO:0000256" key="4">
    <source>
        <dbReference type="ARBA" id="ARBA00022989"/>
    </source>
</evidence>
<feature type="transmembrane region" description="Helical" evidence="8">
    <location>
        <begin position="20"/>
        <end position="37"/>
    </location>
</feature>
<feature type="transmembrane region" description="Helical" evidence="8">
    <location>
        <begin position="197"/>
        <end position="215"/>
    </location>
</feature>
<keyword evidence="6" id="KW-0813">Transport</keyword>
<dbReference type="GO" id="GO:0055085">
    <property type="term" value="P:transmembrane transport"/>
    <property type="evidence" value="ECO:0007669"/>
    <property type="project" value="InterPro"/>
</dbReference>
<evidence type="ECO:0000256" key="8">
    <source>
        <dbReference type="SAM" id="Phobius"/>
    </source>
</evidence>
<dbReference type="GO" id="GO:0043190">
    <property type="term" value="C:ATP-binding cassette (ABC) transporter complex"/>
    <property type="evidence" value="ECO:0007669"/>
    <property type="project" value="InterPro"/>
</dbReference>
<feature type="transmembrane region" description="Helical" evidence="8">
    <location>
        <begin position="44"/>
        <end position="63"/>
    </location>
</feature>
<feature type="transmembrane region" description="Helical" evidence="8">
    <location>
        <begin position="169"/>
        <end position="191"/>
    </location>
</feature>
<dbReference type="Proteomes" id="UP001164706">
    <property type="component" value="Chromosome"/>
</dbReference>
<feature type="transmembrane region" description="Helical" evidence="8">
    <location>
        <begin position="99"/>
        <end position="119"/>
    </location>
</feature>
<evidence type="ECO:0000256" key="3">
    <source>
        <dbReference type="ARBA" id="ARBA00022692"/>
    </source>
</evidence>
<dbReference type="Gene3D" id="1.10.3470.10">
    <property type="entry name" value="ABC transporter involved in vitamin B12 uptake, BtuC"/>
    <property type="match status" value="1"/>
</dbReference>
<dbReference type="InterPro" id="IPR001626">
    <property type="entry name" value="ABC_TroCD"/>
</dbReference>
<evidence type="ECO:0000313" key="10">
    <source>
        <dbReference type="Proteomes" id="UP001164706"/>
    </source>
</evidence>
<feature type="transmembrane region" description="Helical" evidence="8">
    <location>
        <begin position="222"/>
        <end position="243"/>
    </location>
</feature>
<accession>A0A9E8MMC0</accession>
<dbReference type="SUPFAM" id="SSF81345">
    <property type="entry name" value="ABC transporter involved in vitamin B12 uptake, BtuC"/>
    <property type="match status" value="1"/>
</dbReference>
<comment type="subcellular location">
    <subcellularLocation>
        <location evidence="6">Cell membrane</location>
        <topology evidence="6">Multi-pass membrane protein</topology>
    </subcellularLocation>
    <subcellularLocation>
        <location evidence="1">Membrane</location>
        <topology evidence="1">Multi-pass membrane protein</topology>
    </subcellularLocation>
</comment>
<keyword evidence="5 8" id="KW-0472">Membrane</keyword>
<feature type="transmembrane region" description="Helical" evidence="8">
    <location>
        <begin position="255"/>
        <end position="280"/>
    </location>
</feature>
<evidence type="ECO:0000256" key="1">
    <source>
        <dbReference type="ARBA" id="ARBA00004141"/>
    </source>
</evidence>
<keyword evidence="4 8" id="KW-1133">Transmembrane helix</keyword>